<feature type="transmembrane region" description="Helical" evidence="8">
    <location>
        <begin position="160"/>
        <end position="181"/>
    </location>
</feature>
<name>A0A0B7AFJ6_9EUPU</name>
<dbReference type="Gene3D" id="1.20.140.150">
    <property type="match status" value="1"/>
</dbReference>
<dbReference type="GO" id="GO:0098609">
    <property type="term" value="P:cell-cell adhesion"/>
    <property type="evidence" value="ECO:0007669"/>
    <property type="project" value="TreeGrafter"/>
</dbReference>
<dbReference type="GO" id="GO:0016020">
    <property type="term" value="C:membrane"/>
    <property type="evidence" value="ECO:0007669"/>
    <property type="project" value="UniProtKB-SubCell"/>
</dbReference>
<dbReference type="InterPro" id="IPR015664">
    <property type="entry name" value="P53_induced"/>
</dbReference>
<dbReference type="PANTHER" id="PTHR14399">
    <property type="entry name" value="P53-INDUCED PROTEIN RELATED"/>
    <property type="match status" value="1"/>
</dbReference>
<protein>
    <recommendedName>
        <fullName evidence="11">MARVEL domain-containing protein</fullName>
    </recommendedName>
</protein>
<evidence type="ECO:0000313" key="9">
    <source>
        <dbReference type="EMBL" id="CEK79789.1"/>
    </source>
</evidence>
<keyword evidence="6 8" id="KW-1133">Transmembrane helix</keyword>
<evidence type="ECO:0008006" key="11">
    <source>
        <dbReference type="Google" id="ProtNLM"/>
    </source>
</evidence>
<comment type="similarity">
    <text evidence="3">Belongs to the TMEM47 family.</text>
</comment>
<evidence type="ECO:0000256" key="1">
    <source>
        <dbReference type="ARBA" id="ARBA00004141"/>
    </source>
</evidence>
<comment type="subcellular location">
    <subcellularLocation>
        <location evidence="2">Cell junction</location>
    </subcellularLocation>
    <subcellularLocation>
        <location evidence="1">Membrane</location>
        <topology evidence="1">Multi-pass membrane protein</topology>
    </subcellularLocation>
</comment>
<keyword evidence="5" id="KW-0965">Cell junction</keyword>
<evidence type="ECO:0000313" key="10">
    <source>
        <dbReference type="EMBL" id="CEK79794.1"/>
    </source>
</evidence>
<organism evidence="10">
    <name type="scientific">Arion vulgaris</name>
    <dbReference type="NCBI Taxonomy" id="1028688"/>
    <lineage>
        <taxon>Eukaryota</taxon>
        <taxon>Metazoa</taxon>
        <taxon>Spiralia</taxon>
        <taxon>Lophotrochozoa</taxon>
        <taxon>Mollusca</taxon>
        <taxon>Gastropoda</taxon>
        <taxon>Heterobranchia</taxon>
        <taxon>Euthyneura</taxon>
        <taxon>Panpulmonata</taxon>
        <taxon>Eupulmonata</taxon>
        <taxon>Stylommatophora</taxon>
        <taxon>Helicina</taxon>
        <taxon>Arionoidea</taxon>
        <taxon>Arionidae</taxon>
        <taxon>Arion</taxon>
    </lineage>
</organism>
<dbReference type="EMBL" id="HACG01032924">
    <property type="protein sequence ID" value="CEK79789.1"/>
    <property type="molecule type" value="Transcribed_RNA"/>
</dbReference>
<dbReference type="Pfam" id="PF00822">
    <property type="entry name" value="PMP22_Claudin"/>
    <property type="match status" value="1"/>
</dbReference>
<evidence type="ECO:0000256" key="6">
    <source>
        <dbReference type="ARBA" id="ARBA00022989"/>
    </source>
</evidence>
<evidence type="ECO:0000256" key="5">
    <source>
        <dbReference type="ARBA" id="ARBA00022949"/>
    </source>
</evidence>
<dbReference type="InterPro" id="IPR004031">
    <property type="entry name" value="PMP22/EMP/MP20/Claudin"/>
</dbReference>
<dbReference type="PANTHER" id="PTHR14399:SF5">
    <property type="entry name" value="CELL JUNCTION PROTEIN VAB-9"/>
    <property type="match status" value="1"/>
</dbReference>
<sequence>MGTDGDAKAPTVFIETVLVVRPIKIIGLLIGVTSVLLLTLSIAATAWLHSDGAREGLWERCTYNKTVPQWVDCDGGIPYEWMPVCQSLCLISVIICIIAIIITSAGLRTVNFQAKYKLYWTGLVCFFLAVLLELTSLVIFPIKFLDEMEDKEQTHWSFGWAYIVGWLGGVCEFIAGLFLLLDITAEEIIYREKVVHEDNTNGLEAGSNSYELEAGTNV</sequence>
<evidence type="ECO:0000256" key="4">
    <source>
        <dbReference type="ARBA" id="ARBA00022692"/>
    </source>
</evidence>
<feature type="transmembrane region" description="Helical" evidence="8">
    <location>
        <begin position="81"/>
        <end position="106"/>
    </location>
</feature>
<dbReference type="GO" id="GO:0005911">
    <property type="term" value="C:cell-cell junction"/>
    <property type="evidence" value="ECO:0007669"/>
    <property type="project" value="TreeGrafter"/>
</dbReference>
<proteinExistence type="inferred from homology"/>
<gene>
    <name evidence="10" type="primary">ORF117517</name>
    <name evidence="9" type="synonym">ORF117494</name>
</gene>
<dbReference type="PRINTS" id="PR01077">
    <property type="entry name" value="CLAUDIN"/>
</dbReference>
<dbReference type="EMBL" id="HACG01032929">
    <property type="protein sequence ID" value="CEK79794.1"/>
    <property type="molecule type" value="Transcribed_RNA"/>
</dbReference>
<evidence type="ECO:0000256" key="8">
    <source>
        <dbReference type="SAM" id="Phobius"/>
    </source>
</evidence>
<keyword evidence="4 8" id="KW-0812">Transmembrane</keyword>
<evidence type="ECO:0000256" key="3">
    <source>
        <dbReference type="ARBA" id="ARBA00008691"/>
    </source>
</evidence>
<keyword evidence="7 8" id="KW-0472">Membrane</keyword>
<accession>A0A0B7AFJ6</accession>
<feature type="transmembrane region" description="Helical" evidence="8">
    <location>
        <begin position="25"/>
        <end position="48"/>
    </location>
</feature>
<reference evidence="10" key="1">
    <citation type="submission" date="2014-12" db="EMBL/GenBank/DDBJ databases">
        <title>Insight into the proteome of Arion vulgaris.</title>
        <authorList>
            <person name="Aradska J."/>
            <person name="Bulat T."/>
            <person name="Smidak R."/>
            <person name="Sarate P."/>
            <person name="Gangsoo J."/>
            <person name="Sialana F."/>
            <person name="Bilban M."/>
            <person name="Lubec G."/>
        </authorList>
    </citation>
    <scope>NUCLEOTIDE SEQUENCE</scope>
    <source>
        <tissue evidence="10">Skin</tissue>
    </source>
</reference>
<feature type="transmembrane region" description="Helical" evidence="8">
    <location>
        <begin position="118"/>
        <end position="140"/>
    </location>
</feature>
<evidence type="ECO:0000256" key="7">
    <source>
        <dbReference type="ARBA" id="ARBA00023136"/>
    </source>
</evidence>
<evidence type="ECO:0000256" key="2">
    <source>
        <dbReference type="ARBA" id="ARBA00004282"/>
    </source>
</evidence>
<dbReference type="AlphaFoldDB" id="A0A0B7AFJ6"/>